<keyword evidence="2" id="KW-1185">Reference proteome</keyword>
<evidence type="ECO:0008006" key="3">
    <source>
        <dbReference type="Google" id="ProtNLM"/>
    </source>
</evidence>
<gene>
    <name evidence="1" type="ORF">GCM10011354_23230</name>
</gene>
<evidence type="ECO:0000313" key="1">
    <source>
        <dbReference type="EMBL" id="GGI07267.1"/>
    </source>
</evidence>
<proteinExistence type="predicted"/>
<dbReference type="OrthoDB" id="3826327at2"/>
<evidence type="ECO:0000313" key="2">
    <source>
        <dbReference type="Proteomes" id="UP000650511"/>
    </source>
</evidence>
<protein>
    <recommendedName>
        <fullName evidence="3">Polyketide cyclase / dehydrase and lipid transport</fullName>
    </recommendedName>
</protein>
<dbReference type="AlphaFoldDB" id="A0A8J3AES0"/>
<reference evidence="1" key="2">
    <citation type="submission" date="2020-09" db="EMBL/GenBank/DDBJ databases">
        <authorList>
            <person name="Sun Q."/>
            <person name="Zhou Y."/>
        </authorList>
    </citation>
    <scope>NUCLEOTIDE SEQUENCE</scope>
    <source>
        <strain evidence="1">CGMCC 1.14988</strain>
    </source>
</reference>
<dbReference type="RefSeq" id="WP_130649954.1">
    <property type="nucleotide sequence ID" value="NZ_BMHA01000008.1"/>
</dbReference>
<accession>A0A8J3AES0</accession>
<organism evidence="1 2">
    <name type="scientific">Egicoccus halophilus</name>
    <dbReference type="NCBI Taxonomy" id="1670830"/>
    <lineage>
        <taxon>Bacteria</taxon>
        <taxon>Bacillati</taxon>
        <taxon>Actinomycetota</taxon>
        <taxon>Nitriliruptoria</taxon>
        <taxon>Egicoccales</taxon>
        <taxon>Egicoccaceae</taxon>
        <taxon>Egicoccus</taxon>
    </lineage>
</organism>
<comment type="caution">
    <text evidence="1">The sequence shown here is derived from an EMBL/GenBank/DDBJ whole genome shotgun (WGS) entry which is preliminary data.</text>
</comment>
<dbReference type="Gene3D" id="3.30.530.20">
    <property type="match status" value="1"/>
</dbReference>
<reference evidence="1" key="1">
    <citation type="journal article" date="2014" name="Int. J. Syst. Evol. Microbiol.">
        <title>Complete genome sequence of Corynebacterium casei LMG S-19264T (=DSM 44701T), isolated from a smear-ripened cheese.</title>
        <authorList>
            <consortium name="US DOE Joint Genome Institute (JGI-PGF)"/>
            <person name="Walter F."/>
            <person name="Albersmeier A."/>
            <person name="Kalinowski J."/>
            <person name="Ruckert C."/>
        </authorList>
    </citation>
    <scope>NUCLEOTIDE SEQUENCE</scope>
    <source>
        <strain evidence="1">CGMCC 1.14988</strain>
    </source>
</reference>
<dbReference type="EMBL" id="BMHA01000008">
    <property type="protein sequence ID" value="GGI07267.1"/>
    <property type="molecule type" value="Genomic_DNA"/>
</dbReference>
<dbReference type="Proteomes" id="UP000650511">
    <property type="component" value="Unassembled WGS sequence"/>
</dbReference>
<name>A0A8J3AES0_9ACTN</name>
<sequence>MKGSPLLELHVDDDGFVRAPVALVHRRLSAVDDWPTWWPGLRVRAMPPERAPGAGADGPAQEVWALELPAAPLRRLRVAARLHDRRHEQGFLLALRGEVNGRAEFWLEPTGGGTVVHHLLTATVPSASSRRLQRDYRRAVRQGLWGLKDRLHLEARTSAGLVP</sequence>
<dbReference type="SUPFAM" id="SSF55961">
    <property type="entry name" value="Bet v1-like"/>
    <property type="match status" value="1"/>
</dbReference>
<dbReference type="InterPro" id="IPR023393">
    <property type="entry name" value="START-like_dom_sf"/>
</dbReference>